<accession>A0A3N9UBR4</accession>
<proteinExistence type="predicted"/>
<feature type="transmembrane region" description="Helical" evidence="1">
    <location>
        <begin position="27"/>
        <end position="45"/>
    </location>
</feature>
<dbReference type="AlphaFoldDB" id="A0A3N9UBR4"/>
<name>A0A3N9UBR4_9BACI</name>
<feature type="transmembrane region" description="Helical" evidence="1">
    <location>
        <begin position="65"/>
        <end position="94"/>
    </location>
</feature>
<feature type="transmembrane region" description="Helical" evidence="1">
    <location>
        <begin position="5"/>
        <end position="20"/>
    </location>
</feature>
<keyword evidence="1" id="KW-0812">Transmembrane</keyword>
<evidence type="ECO:0000256" key="1">
    <source>
        <dbReference type="SAM" id="Phobius"/>
    </source>
</evidence>
<comment type="caution">
    <text evidence="2">The sequence shown here is derived from an EMBL/GenBank/DDBJ whole genome shotgun (WGS) entry which is preliminary data.</text>
</comment>
<dbReference type="RefSeq" id="WP_124766014.1">
    <property type="nucleotide sequence ID" value="NZ_JAFBDY010000027.1"/>
</dbReference>
<dbReference type="Proteomes" id="UP000274033">
    <property type="component" value="Unassembled WGS sequence"/>
</dbReference>
<evidence type="ECO:0000313" key="2">
    <source>
        <dbReference type="EMBL" id="RQW73805.1"/>
    </source>
</evidence>
<keyword evidence="3" id="KW-1185">Reference proteome</keyword>
<sequence>MEVIFVFLIIFLFGLHYVLLKKTNNRILRVFSCLALPLFPAILYVGVKMQGLQYFWENLDQGAFIFSLISLPYVFGLVLWFCLIYLGTFIVLLIEDFWVSRSAPELE</sequence>
<dbReference type="EMBL" id="RRCT01000015">
    <property type="protein sequence ID" value="RQW73805.1"/>
    <property type="molecule type" value="Genomic_DNA"/>
</dbReference>
<organism evidence="2 3">
    <name type="scientific">Lysinibacillus composti</name>
    <dbReference type="NCBI Taxonomy" id="720633"/>
    <lineage>
        <taxon>Bacteria</taxon>
        <taxon>Bacillati</taxon>
        <taxon>Bacillota</taxon>
        <taxon>Bacilli</taxon>
        <taxon>Bacillales</taxon>
        <taxon>Bacillaceae</taxon>
        <taxon>Lysinibacillus</taxon>
    </lineage>
</organism>
<protein>
    <submittedName>
        <fullName evidence="2">Uncharacterized protein</fullName>
    </submittedName>
</protein>
<evidence type="ECO:0000313" key="3">
    <source>
        <dbReference type="Proteomes" id="UP000274033"/>
    </source>
</evidence>
<gene>
    <name evidence="2" type="ORF">EBB45_14620</name>
</gene>
<reference evidence="2 3" key="1">
    <citation type="journal article" date="2013" name="J. Microbiol.">
        <title>Lysinibacillus chungkukjangi sp. nov., isolated from Chungkukjang, Korean fermented soybean food.</title>
        <authorList>
            <person name="Kim S.J."/>
            <person name="Jang Y.H."/>
            <person name="Hamada M."/>
            <person name="Ahn J.H."/>
            <person name="Weon H.Y."/>
            <person name="Suzuki K."/>
            <person name="Whang K.S."/>
            <person name="Kwon S.W."/>
        </authorList>
    </citation>
    <scope>NUCLEOTIDE SEQUENCE [LARGE SCALE GENOMIC DNA]</scope>
    <source>
        <strain evidence="2 3">MCCC 1A12701</strain>
    </source>
</reference>
<keyword evidence="1" id="KW-1133">Transmembrane helix</keyword>
<keyword evidence="1" id="KW-0472">Membrane</keyword>